<sequence>MRAPIRQRAVPRARMEPRRGTVATRTTMRRTVRTVNPPYSLYNSKPPIALTYELLLETVKEKNFDCLFLFFNVFNTYDHVFNIPWFRVQASALPPQSVR</sequence>
<evidence type="ECO:0000313" key="2">
    <source>
        <dbReference type="EMBL" id="CAG6691591.1"/>
    </source>
</evidence>
<accession>A0A8D8TR52</accession>
<dbReference type="EMBL" id="HBUF01303530">
    <property type="protein sequence ID" value="CAG6691591.1"/>
    <property type="molecule type" value="Transcribed_RNA"/>
</dbReference>
<reference evidence="2" key="1">
    <citation type="submission" date="2021-05" db="EMBL/GenBank/DDBJ databases">
        <authorList>
            <person name="Alioto T."/>
            <person name="Alioto T."/>
            <person name="Gomez Garrido J."/>
        </authorList>
    </citation>
    <scope>NUCLEOTIDE SEQUENCE</scope>
</reference>
<proteinExistence type="predicted"/>
<feature type="region of interest" description="Disordered" evidence="1">
    <location>
        <begin position="1"/>
        <end position="22"/>
    </location>
</feature>
<dbReference type="AlphaFoldDB" id="A0A8D8TR52"/>
<organism evidence="2">
    <name type="scientific">Cacopsylla melanoneura</name>
    <dbReference type="NCBI Taxonomy" id="428564"/>
    <lineage>
        <taxon>Eukaryota</taxon>
        <taxon>Metazoa</taxon>
        <taxon>Ecdysozoa</taxon>
        <taxon>Arthropoda</taxon>
        <taxon>Hexapoda</taxon>
        <taxon>Insecta</taxon>
        <taxon>Pterygota</taxon>
        <taxon>Neoptera</taxon>
        <taxon>Paraneoptera</taxon>
        <taxon>Hemiptera</taxon>
        <taxon>Sternorrhyncha</taxon>
        <taxon>Psylloidea</taxon>
        <taxon>Psyllidae</taxon>
        <taxon>Psyllinae</taxon>
        <taxon>Cacopsylla</taxon>
    </lineage>
</organism>
<evidence type="ECO:0000256" key="1">
    <source>
        <dbReference type="SAM" id="MobiDB-lite"/>
    </source>
</evidence>
<protein>
    <submittedName>
        <fullName evidence="2">Uncharacterized protein</fullName>
    </submittedName>
</protein>
<name>A0A8D8TR52_9HEMI</name>